<reference evidence="1" key="1">
    <citation type="submission" date="2022-12" db="EMBL/GenBank/DDBJ databases">
        <title>Draft genome assemblies for two species of Escallonia (Escalloniales).</title>
        <authorList>
            <person name="Chanderbali A."/>
            <person name="Dervinis C."/>
            <person name="Anghel I."/>
            <person name="Soltis D."/>
            <person name="Soltis P."/>
            <person name="Zapata F."/>
        </authorList>
    </citation>
    <scope>NUCLEOTIDE SEQUENCE</scope>
    <source>
        <strain evidence="1">UCBG64.0493</strain>
        <tissue evidence="1">Leaf</tissue>
    </source>
</reference>
<proteinExistence type="predicted"/>
<name>A0AA88VQM2_9ASTE</name>
<dbReference type="AlphaFoldDB" id="A0AA88VQM2"/>
<comment type="caution">
    <text evidence="1">The sequence shown here is derived from an EMBL/GenBank/DDBJ whole genome shotgun (WGS) entry which is preliminary data.</text>
</comment>
<accession>A0AA88VQM2</accession>
<evidence type="ECO:0000313" key="2">
    <source>
        <dbReference type="Proteomes" id="UP001188597"/>
    </source>
</evidence>
<keyword evidence="2" id="KW-1185">Reference proteome</keyword>
<evidence type="ECO:0000313" key="1">
    <source>
        <dbReference type="EMBL" id="KAK3012099.1"/>
    </source>
</evidence>
<dbReference type="EMBL" id="JAVXUP010001400">
    <property type="protein sequence ID" value="KAK3012099.1"/>
    <property type="molecule type" value="Genomic_DNA"/>
</dbReference>
<protein>
    <submittedName>
        <fullName evidence="1">Uncharacterized protein</fullName>
    </submittedName>
</protein>
<organism evidence="1 2">
    <name type="scientific">Escallonia herrerae</name>
    <dbReference type="NCBI Taxonomy" id="1293975"/>
    <lineage>
        <taxon>Eukaryota</taxon>
        <taxon>Viridiplantae</taxon>
        <taxon>Streptophyta</taxon>
        <taxon>Embryophyta</taxon>
        <taxon>Tracheophyta</taxon>
        <taxon>Spermatophyta</taxon>
        <taxon>Magnoliopsida</taxon>
        <taxon>eudicotyledons</taxon>
        <taxon>Gunneridae</taxon>
        <taxon>Pentapetalae</taxon>
        <taxon>asterids</taxon>
        <taxon>campanulids</taxon>
        <taxon>Escalloniales</taxon>
        <taxon>Escalloniaceae</taxon>
        <taxon>Escallonia</taxon>
    </lineage>
</organism>
<gene>
    <name evidence="1" type="ORF">RJ639_010572</name>
</gene>
<sequence>MWSSYMGAVWKQKSLCSFTSSSRMEPFTSIFITKVKSSPFLGLCACPILSTGSEEGRSLATHFITAMGTSRISCMI</sequence>
<dbReference type="Proteomes" id="UP001188597">
    <property type="component" value="Unassembled WGS sequence"/>
</dbReference>